<comment type="caution">
    <text evidence="1">The sequence shown here is derived from an EMBL/GenBank/DDBJ whole genome shotgun (WGS) entry which is preliminary data.</text>
</comment>
<evidence type="ECO:0000313" key="1">
    <source>
        <dbReference type="EMBL" id="GEU62588.1"/>
    </source>
</evidence>
<sequence>MTDKYYPRGEIKKLEIEMWNMKGLPDMIQGSVMASKPKTIQEAIEIANDQMDQKGLPDLIQGSVMASKPKTIQEAIEIANDQMDQKVRTFADRQAKNKRLLDDNTRNNQTQQQPFKRQNVAWAYTFGPGEKKVYVESLPLYTKCNYHHNGQCAPKCNNCKKVGEIKIIEIGVFV</sequence>
<gene>
    <name evidence="1" type="ORF">Tci_034566</name>
</gene>
<reference evidence="1" key="1">
    <citation type="journal article" date="2019" name="Sci. Rep.">
        <title>Draft genome of Tanacetum cinerariifolium, the natural source of mosquito coil.</title>
        <authorList>
            <person name="Yamashiro T."/>
            <person name="Shiraishi A."/>
            <person name="Satake H."/>
            <person name="Nakayama K."/>
        </authorList>
    </citation>
    <scope>NUCLEOTIDE SEQUENCE</scope>
</reference>
<dbReference type="AlphaFoldDB" id="A0A6L2LLP9"/>
<protein>
    <recommendedName>
        <fullName evidence="2">Reverse transcriptase domain-containing protein</fullName>
    </recommendedName>
</protein>
<name>A0A6L2LLP9_TANCI</name>
<dbReference type="EMBL" id="BKCJ010004700">
    <property type="protein sequence ID" value="GEU62588.1"/>
    <property type="molecule type" value="Genomic_DNA"/>
</dbReference>
<proteinExistence type="predicted"/>
<accession>A0A6L2LLP9</accession>
<organism evidence="1">
    <name type="scientific">Tanacetum cinerariifolium</name>
    <name type="common">Dalmatian daisy</name>
    <name type="synonym">Chrysanthemum cinerariifolium</name>
    <dbReference type="NCBI Taxonomy" id="118510"/>
    <lineage>
        <taxon>Eukaryota</taxon>
        <taxon>Viridiplantae</taxon>
        <taxon>Streptophyta</taxon>
        <taxon>Embryophyta</taxon>
        <taxon>Tracheophyta</taxon>
        <taxon>Spermatophyta</taxon>
        <taxon>Magnoliopsida</taxon>
        <taxon>eudicotyledons</taxon>
        <taxon>Gunneridae</taxon>
        <taxon>Pentapetalae</taxon>
        <taxon>asterids</taxon>
        <taxon>campanulids</taxon>
        <taxon>Asterales</taxon>
        <taxon>Asteraceae</taxon>
        <taxon>Asteroideae</taxon>
        <taxon>Anthemideae</taxon>
        <taxon>Anthemidinae</taxon>
        <taxon>Tanacetum</taxon>
    </lineage>
</organism>
<evidence type="ECO:0008006" key="2">
    <source>
        <dbReference type="Google" id="ProtNLM"/>
    </source>
</evidence>